<protein>
    <submittedName>
        <fullName evidence="1">Uncharacterized protein</fullName>
    </submittedName>
</protein>
<organism evidence="1 2">
    <name type="scientific">Sandaracinus amylolyticus</name>
    <dbReference type="NCBI Taxonomy" id="927083"/>
    <lineage>
        <taxon>Bacteria</taxon>
        <taxon>Pseudomonadati</taxon>
        <taxon>Myxococcota</taxon>
        <taxon>Polyangia</taxon>
        <taxon>Polyangiales</taxon>
        <taxon>Sandaracinaceae</taxon>
        <taxon>Sandaracinus</taxon>
    </lineage>
</organism>
<accession>A0A0F6W4L3</accession>
<evidence type="ECO:0000313" key="1">
    <source>
        <dbReference type="EMBL" id="AKF07306.1"/>
    </source>
</evidence>
<dbReference type="AlphaFoldDB" id="A0A0F6W4L3"/>
<reference evidence="1 2" key="1">
    <citation type="submission" date="2015-03" db="EMBL/GenBank/DDBJ databases">
        <title>Genome assembly of Sandaracinus amylolyticus DSM 53668.</title>
        <authorList>
            <person name="Sharma G."/>
            <person name="Subramanian S."/>
        </authorList>
    </citation>
    <scope>NUCLEOTIDE SEQUENCE [LARGE SCALE GENOMIC DNA]</scope>
    <source>
        <strain evidence="1 2">DSM 53668</strain>
    </source>
</reference>
<name>A0A0F6W4L3_9BACT</name>
<gene>
    <name evidence="1" type="ORF">DB32_004455</name>
</gene>
<dbReference type="KEGG" id="samy:DB32_004455"/>
<evidence type="ECO:0000313" key="2">
    <source>
        <dbReference type="Proteomes" id="UP000034883"/>
    </source>
</evidence>
<dbReference type="STRING" id="927083.DB32_004455"/>
<keyword evidence="2" id="KW-1185">Reference proteome</keyword>
<dbReference type="RefSeq" id="WP_053234583.1">
    <property type="nucleotide sequence ID" value="NZ_CP011125.1"/>
</dbReference>
<dbReference type="EMBL" id="CP011125">
    <property type="protein sequence ID" value="AKF07306.1"/>
    <property type="molecule type" value="Genomic_DNA"/>
</dbReference>
<sequence length="126" mass="13359">MRELATSVVVVPLAAVRLVVDARRVSAIEDASRAEGVTHDLAARMGVALDAQSVAELGRRALQVDGGAWLVAAERVLVRSLRVEAFRPLPSWLGSLHERLGIAALVAFDDGFGFELDVDRVAGGST</sequence>
<dbReference type="Proteomes" id="UP000034883">
    <property type="component" value="Chromosome"/>
</dbReference>
<proteinExistence type="predicted"/>